<dbReference type="PANTHER" id="PTHR43135:SF3">
    <property type="entry name" value="ALPHA-D-RIBOSE 1-METHYLPHOSPHONATE 5-TRIPHOSPHATE DIPHOSPHATASE"/>
    <property type="match status" value="1"/>
</dbReference>
<dbReference type="GO" id="GO:0016810">
    <property type="term" value="F:hydrolase activity, acting on carbon-nitrogen (but not peptide) bonds"/>
    <property type="evidence" value="ECO:0007669"/>
    <property type="project" value="InterPro"/>
</dbReference>
<evidence type="ECO:0000313" key="2">
    <source>
        <dbReference type="Proteomes" id="UP000278222"/>
    </source>
</evidence>
<dbReference type="EMBL" id="RJKX01000011">
    <property type="protein sequence ID" value="ROQ01770.1"/>
    <property type="molecule type" value="Genomic_DNA"/>
</dbReference>
<organism evidence="1 2">
    <name type="scientific">Stella humosa</name>
    <dbReference type="NCBI Taxonomy" id="94"/>
    <lineage>
        <taxon>Bacteria</taxon>
        <taxon>Pseudomonadati</taxon>
        <taxon>Pseudomonadota</taxon>
        <taxon>Alphaproteobacteria</taxon>
        <taxon>Rhodospirillales</taxon>
        <taxon>Stellaceae</taxon>
        <taxon>Stella</taxon>
    </lineage>
</organism>
<dbReference type="SUPFAM" id="SSF51556">
    <property type="entry name" value="Metallo-dependent hydrolases"/>
    <property type="match status" value="1"/>
</dbReference>
<dbReference type="GO" id="GO:0019700">
    <property type="term" value="P:organic phosphonate catabolic process"/>
    <property type="evidence" value="ECO:0007669"/>
    <property type="project" value="InterPro"/>
</dbReference>
<dbReference type="InterPro" id="IPR051781">
    <property type="entry name" value="Metallo-dep_Hydrolase"/>
</dbReference>
<dbReference type="NCBIfam" id="NF011984">
    <property type="entry name" value="PRK15446.1-5"/>
    <property type="match status" value="1"/>
</dbReference>
<dbReference type="PIRSF" id="PIRSF038971">
    <property type="entry name" value="PhnM"/>
    <property type="match status" value="1"/>
</dbReference>
<dbReference type="InterPro" id="IPR011059">
    <property type="entry name" value="Metal-dep_hydrolase_composite"/>
</dbReference>
<dbReference type="PANTHER" id="PTHR43135">
    <property type="entry name" value="ALPHA-D-RIBOSE 1-METHYLPHOSPHONATE 5-TRIPHOSPHATE DIPHOSPHATASE"/>
    <property type="match status" value="1"/>
</dbReference>
<evidence type="ECO:0000313" key="1">
    <source>
        <dbReference type="EMBL" id="ROQ01770.1"/>
    </source>
</evidence>
<dbReference type="RefSeq" id="WP_245978202.1">
    <property type="nucleotide sequence ID" value="NZ_AP019700.1"/>
</dbReference>
<name>A0A3N1MGL5_9PROT</name>
<proteinExistence type="predicted"/>
<dbReference type="NCBIfam" id="NF011987">
    <property type="entry name" value="PRK15446.2-3"/>
    <property type="match status" value="1"/>
</dbReference>
<dbReference type="NCBIfam" id="NF011981">
    <property type="entry name" value="PRK15446.1-2"/>
    <property type="match status" value="1"/>
</dbReference>
<comment type="caution">
    <text evidence="1">The sequence shown here is derived from an EMBL/GenBank/DDBJ whole genome shotgun (WGS) entry which is preliminary data.</text>
</comment>
<dbReference type="CDD" id="cd01306">
    <property type="entry name" value="PhnM"/>
    <property type="match status" value="1"/>
</dbReference>
<sequence length="386" mass="41664">MTYLSPMSESILTDARIVTRDGVVDGTLVLREGRIADIQPGASRAAGAQSVDGDYLLPGLVELHTDNLEKHLTPRPGVLWPPEAAIVAHDALVAGCGITTVLDSVAVGDVIAGTQRRRSLEVTPVGLANALRHGMLKADHFLHMRIEVSEPDVREMFEPFLDDPLVRLVSLMDHTPGQRQYADEAAYRRSYQRRHNIDDAAYEQFSARRKALAEQYSQPHRSWMIALSRSRGWPLASHDDATLEHVAESVAAHMTIAEFPTTVAAADAAHGHGLKVLMGAPNLVRGGSHSGNVSAGELAARGVVDILSSDYYPQSLLHGAFLLSRPPIGMALADAVATVSDVPAAAVGLHDRGRIEAGLRADVIRVCELDGLPIVRSVWREGRRVA</sequence>
<protein>
    <submittedName>
        <fullName evidence="1">Alpha-D-ribose 1-methylphosphonate 5-triphosphate diphosphatase</fullName>
    </submittedName>
</protein>
<gene>
    <name evidence="1" type="ORF">EDC65_0957</name>
</gene>
<dbReference type="Gene3D" id="2.30.40.10">
    <property type="entry name" value="Urease, subunit C, domain 1"/>
    <property type="match status" value="1"/>
</dbReference>
<dbReference type="NCBIfam" id="NF011990">
    <property type="entry name" value="PRK15446.2-6"/>
    <property type="match status" value="1"/>
</dbReference>
<dbReference type="InterPro" id="IPR032466">
    <property type="entry name" value="Metal_Hydrolase"/>
</dbReference>
<dbReference type="InterPro" id="IPR012696">
    <property type="entry name" value="PhnM"/>
</dbReference>
<accession>A0A3N1MGL5</accession>
<reference evidence="1 2" key="1">
    <citation type="submission" date="2018-11" db="EMBL/GenBank/DDBJ databases">
        <title>Genomic Encyclopedia of Type Strains, Phase IV (KMG-IV): sequencing the most valuable type-strain genomes for metagenomic binning, comparative biology and taxonomic classification.</title>
        <authorList>
            <person name="Goeker M."/>
        </authorList>
    </citation>
    <scope>NUCLEOTIDE SEQUENCE [LARGE SCALE GENOMIC DNA]</scope>
    <source>
        <strain evidence="1 2">DSM 5900</strain>
    </source>
</reference>
<dbReference type="Proteomes" id="UP000278222">
    <property type="component" value="Unassembled WGS sequence"/>
</dbReference>
<dbReference type="SUPFAM" id="SSF51338">
    <property type="entry name" value="Composite domain of metallo-dependent hydrolases"/>
    <property type="match status" value="1"/>
</dbReference>
<dbReference type="AlphaFoldDB" id="A0A3N1MGL5"/>
<keyword evidence="2" id="KW-1185">Reference proteome</keyword>
<dbReference type="Gene3D" id="3.30.110.90">
    <property type="entry name" value="Amidohydrolase"/>
    <property type="match status" value="1"/>
</dbReference>
<dbReference type="NCBIfam" id="TIGR02318">
    <property type="entry name" value="phosphono_phnM"/>
    <property type="match status" value="1"/>
</dbReference>